<feature type="compositionally biased region" description="Low complexity" evidence="10">
    <location>
        <begin position="463"/>
        <end position="481"/>
    </location>
</feature>
<evidence type="ECO:0000256" key="2">
    <source>
        <dbReference type="ARBA" id="ARBA00004906"/>
    </source>
</evidence>
<accession>A0A2C6LGG2</accession>
<dbReference type="InterPro" id="IPR042063">
    <property type="entry name" value="Ubi_acti_E1_SCCH"/>
</dbReference>
<dbReference type="PANTHER" id="PTHR10953:SF4">
    <property type="entry name" value="UBIQUITIN-ACTIVATING ENZYME E1 C-TERMINAL DOMAIN-CONTAINING PROTEIN"/>
    <property type="match status" value="1"/>
</dbReference>
<dbReference type="Proteomes" id="UP000221165">
    <property type="component" value="Unassembled WGS sequence"/>
</dbReference>
<dbReference type="PANTHER" id="PTHR10953">
    <property type="entry name" value="UBIQUITIN-ACTIVATING ENZYME E1"/>
    <property type="match status" value="1"/>
</dbReference>
<dbReference type="Gene3D" id="3.50.50.80">
    <property type="entry name" value="Ubiquitin-activating enzyme E1, inactive adenylation domain, subdomain 1"/>
    <property type="match status" value="1"/>
</dbReference>
<name>A0A2C6LGG2_9APIC</name>
<feature type="region of interest" description="Disordered" evidence="10">
    <location>
        <begin position="462"/>
        <end position="483"/>
    </location>
</feature>
<evidence type="ECO:0000256" key="10">
    <source>
        <dbReference type="SAM" id="MobiDB-lite"/>
    </source>
</evidence>
<evidence type="ECO:0000256" key="7">
    <source>
        <dbReference type="ARBA" id="ARBA00022786"/>
    </source>
</evidence>
<dbReference type="EMBL" id="MIGC01000220">
    <property type="protein sequence ID" value="PHJ25556.1"/>
    <property type="molecule type" value="Genomic_DNA"/>
</dbReference>
<keyword evidence="13" id="KW-1185">Reference proteome</keyword>
<comment type="catalytic activity">
    <reaction evidence="1">
        <text>ATP + ubiquitin + [E1 ubiquitin-activating enzyme]-L-cysteine = AMP + diphosphate + S-ubiquitinyl-[E1 ubiquitin-activating enzyme]-L-cysteine.</text>
        <dbReference type="EC" id="6.2.1.45"/>
    </reaction>
</comment>
<dbReference type="InterPro" id="IPR045886">
    <property type="entry name" value="ThiF/MoeB/HesA"/>
</dbReference>
<dbReference type="RefSeq" id="XP_067927202.1">
    <property type="nucleotide sequence ID" value="XM_068060819.1"/>
</dbReference>
<evidence type="ECO:0000256" key="3">
    <source>
        <dbReference type="ARBA" id="ARBA00005673"/>
    </source>
</evidence>
<dbReference type="Gene3D" id="3.10.290.60">
    <property type="entry name" value="Ubiquitin-activating enzyme E1, UFD domain"/>
    <property type="match status" value="1"/>
</dbReference>
<dbReference type="InterPro" id="IPR032418">
    <property type="entry name" value="E1_FCCH"/>
</dbReference>
<dbReference type="GO" id="GO:0016925">
    <property type="term" value="P:protein sumoylation"/>
    <property type="evidence" value="ECO:0007669"/>
    <property type="project" value="TreeGrafter"/>
</dbReference>
<dbReference type="OrthoDB" id="329042at2759"/>
<feature type="compositionally biased region" description="Low complexity" evidence="10">
    <location>
        <begin position="903"/>
        <end position="921"/>
    </location>
</feature>
<feature type="region of interest" description="Disordered" evidence="10">
    <location>
        <begin position="549"/>
        <end position="569"/>
    </location>
</feature>
<dbReference type="InterPro" id="IPR035985">
    <property type="entry name" value="Ubiquitin-activating_enz"/>
</dbReference>
<dbReference type="EC" id="6.2.1.45" evidence="4"/>
<dbReference type="InterPro" id="IPR038252">
    <property type="entry name" value="UBA_E1_C_sf"/>
</dbReference>
<feature type="active site" description="Glycyl thioester intermediate" evidence="9">
    <location>
        <position position="703"/>
    </location>
</feature>
<evidence type="ECO:0000313" key="13">
    <source>
        <dbReference type="Proteomes" id="UP000221165"/>
    </source>
</evidence>
<proteinExistence type="inferred from homology"/>
<keyword evidence="8" id="KW-0067">ATP-binding</keyword>
<sequence length="1171" mass="129123">MATHTTAYQSGPGDAAPVAGTGSGTIDTDLYSRQIGAFGLETMGKLIKLRVLICGLRGVGAECAKNLILAGPKAVTLFDPEPCEMRDLGSNFCLTEDHVKQRLPRAAASQRYLADLNQYVSVDVLPEPSLTEEIVKRFDVVIMTEASNAELKRFNEFCRQQQPRIGFISACVFGLASSIFVDFGDQFICHDVDGEEPKEVIIAGITHENPATVHTHTDKLLPFQDGDYIVFREVQGMTEINSAPPMPIKVTGKHSFQIGDTTSYTPYQSEGIAKQVKRPKTIPFKSYADSCLAPVAIGESMLIVPDLGKFGRSEQLHFAFQAVQNVRDKLQGAGGGKTFPHPLQHDRSEELHRLVQACISEAKTLNTNAQEKVKSLGDHYATNGSQDGGIVTVDEIDEKIVEYVARYSQCEISPISAFVGGILAQEVVKFTGKYTPLKGFLYSDAFECFLPDEAKAVQDVKMGGSQSGNTTSPTTTTTTPGTGSGVYTHDMLYGHANHRYADQVALFGIEFQVMLSSLHAFVVGAGALGCELLKSLALMGCGCTPHHPLPSSSQQGGGGDQEQHQGSGRITVTDMDRIEVSNLNRQFLFRREHVGKAKSVTAAASARAMNPELQITALEDRVGVETEATAFTDQFWQSQQIIINALDNIQARQYVDGRCVWFGLPLLESGTLGTKGNVQVVLPHMTQCYSDSADPPEESIPLCTLRHFPHAIEHTIEWARDCFQGVFFDAVNEPNKFKENPQKYLDRLRGEGNLSVQKDRLEKIRDLVSLWQEGSGDLQQRQFSPPTFEKCVEKAVLFYQDLFCNQIAQLLYSFPLDHRTSEGTLFWTAPKRPPTPLPFDVHNPAAMDFVYAASNLFAYNLGLPPVRDISEVRALAEKVEIPTFQPRKLQIEALEENKAGDGSSQTSSTNNNRNTTFSGLSLSGGGGDDESRIAMLEQQLLATKDLDKMIFVPAEFEKDDDTNFHIDLVHAASSLRAQNYKIPCCDRHKTKIIAGRIIPAIATTTAMITGLVCTELIKTITYKQRKLEDFKNAFVNLALPLWLFSEPMPPKRVVDKNFDPVACGPVRALPSGFTCWDKVDVDIPGCTIEQLCDFLDQKFDVEVNILSVGNFCLYNSFLPIHKQQRYKKSVVKLVEEVTKVAVQQYVAVESSCSGKSDGIDVLLPTIRIFNK</sequence>
<dbReference type="InterPro" id="IPR000594">
    <property type="entry name" value="ThiF_NAD_FAD-bd"/>
</dbReference>
<dbReference type="Pfam" id="PF00899">
    <property type="entry name" value="ThiF"/>
    <property type="match status" value="1"/>
</dbReference>
<evidence type="ECO:0000313" key="12">
    <source>
        <dbReference type="EMBL" id="PHJ25556.1"/>
    </source>
</evidence>
<dbReference type="Pfam" id="PF16191">
    <property type="entry name" value="E1_4HB"/>
    <property type="match status" value="1"/>
</dbReference>
<dbReference type="FunFam" id="2.40.30.180:FF:000002">
    <property type="entry name" value="Ubiquitin-activating enzyme E1 2"/>
    <property type="match status" value="1"/>
</dbReference>
<dbReference type="PRINTS" id="PR01849">
    <property type="entry name" value="UBIQUITINACT"/>
</dbReference>
<dbReference type="Gene3D" id="3.40.50.12550">
    <property type="entry name" value="Ubiquitin-activating enzyme E1, inactive adenylation domain, subdomain 2"/>
    <property type="match status" value="1"/>
</dbReference>
<organism evidence="12 13">
    <name type="scientific">Cystoisospora suis</name>
    <dbReference type="NCBI Taxonomy" id="483139"/>
    <lineage>
        <taxon>Eukaryota</taxon>
        <taxon>Sar</taxon>
        <taxon>Alveolata</taxon>
        <taxon>Apicomplexa</taxon>
        <taxon>Conoidasida</taxon>
        <taxon>Coccidia</taxon>
        <taxon>Eucoccidiorida</taxon>
        <taxon>Eimeriorina</taxon>
        <taxon>Sarcocystidae</taxon>
        <taxon>Cystoisospora</taxon>
    </lineage>
</organism>
<dbReference type="InterPro" id="IPR018965">
    <property type="entry name" value="Ub-activating_enz_E1_C"/>
</dbReference>
<dbReference type="InterPro" id="IPR042302">
    <property type="entry name" value="E1_FCCH_sf"/>
</dbReference>
<comment type="similarity">
    <text evidence="3">Belongs to the ubiquitin-activating E1 family.</text>
</comment>
<keyword evidence="7" id="KW-0833">Ubl conjugation pathway</keyword>
<gene>
    <name evidence="12" type="ORF">CSUI_000585</name>
</gene>
<dbReference type="InterPro" id="IPR032420">
    <property type="entry name" value="E1_4HB"/>
</dbReference>
<evidence type="ECO:0000259" key="11">
    <source>
        <dbReference type="SMART" id="SM00985"/>
    </source>
</evidence>
<dbReference type="Gene3D" id="2.40.30.180">
    <property type="entry name" value="Ubiquitin-activating enzyme E1, FCCH domain"/>
    <property type="match status" value="1"/>
</dbReference>
<feature type="domain" description="Ubiquitin-activating enzyme E1 C-terminal" evidence="11">
    <location>
        <begin position="1030"/>
        <end position="1166"/>
    </location>
</feature>
<dbReference type="InterPro" id="IPR033127">
    <property type="entry name" value="UBQ-activ_enz_E1_Cys_AS"/>
</dbReference>
<feature type="region of interest" description="Disordered" evidence="10">
    <location>
        <begin position="896"/>
        <end position="925"/>
    </location>
</feature>
<dbReference type="UniPathway" id="UPA00143"/>
<dbReference type="PROSITE" id="PS00865">
    <property type="entry name" value="UBIQUITIN_ACTIVAT_2"/>
    <property type="match status" value="1"/>
</dbReference>
<dbReference type="SUPFAM" id="SSF69572">
    <property type="entry name" value="Activating enzymes of the ubiquitin-like proteins"/>
    <property type="match status" value="2"/>
</dbReference>
<evidence type="ECO:0000256" key="1">
    <source>
        <dbReference type="ARBA" id="ARBA00000488"/>
    </source>
</evidence>
<keyword evidence="5" id="KW-0436">Ligase</keyword>
<comment type="caution">
    <text evidence="12">The sequence shown here is derived from an EMBL/GenBank/DDBJ whole genome shotgun (WGS) entry which is preliminary data.</text>
</comment>
<dbReference type="AlphaFoldDB" id="A0A2C6LGG2"/>
<evidence type="ECO:0000256" key="9">
    <source>
        <dbReference type="PROSITE-ProRule" id="PRU10132"/>
    </source>
</evidence>
<dbReference type="GeneID" id="94424030"/>
<comment type="pathway">
    <text evidence="2">Protein modification; protein ubiquitination.</text>
</comment>
<dbReference type="GO" id="GO:0005737">
    <property type="term" value="C:cytoplasm"/>
    <property type="evidence" value="ECO:0007669"/>
    <property type="project" value="TreeGrafter"/>
</dbReference>
<evidence type="ECO:0000256" key="6">
    <source>
        <dbReference type="ARBA" id="ARBA00022741"/>
    </source>
</evidence>
<dbReference type="Pfam" id="PF10585">
    <property type="entry name" value="UBA_E1_SCCH"/>
    <property type="match status" value="1"/>
</dbReference>
<dbReference type="GO" id="GO:0005524">
    <property type="term" value="F:ATP binding"/>
    <property type="evidence" value="ECO:0007669"/>
    <property type="project" value="UniProtKB-KW"/>
</dbReference>
<dbReference type="GO" id="GO:0016567">
    <property type="term" value="P:protein ubiquitination"/>
    <property type="evidence" value="ECO:0007669"/>
    <property type="project" value="UniProtKB-UniPathway"/>
</dbReference>
<dbReference type="CDD" id="cd01490">
    <property type="entry name" value="Ube1_repeat2"/>
    <property type="match status" value="1"/>
</dbReference>
<evidence type="ECO:0000256" key="4">
    <source>
        <dbReference type="ARBA" id="ARBA00012990"/>
    </source>
</evidence>
<dbReference type="VEuPathDB" id="ToxoDB:CSUI_000585"/>
<reference evidence="12 13" key="1">
    <citation type="journal article" date="2017" name="Int. J. Parasitol.">
        <title>The genome of the protozoan parasite Cystoisospora suis and a reverse vaccinology approach to identify vaccine candidates.</title>
        <authorList>
            <person name="Palmieri N."/>
            <person name="Shrestha A."/>
            <person name="Ruttkowski B."/>
            <person name="Beck T."/>
            <person name="Vogl C."/>
            <person name="Tomley F."/>
            <person name="Blake D.P."/>
            <person name="Joachim A."/>
        </authorList>
    </citation>
    <scope>NUCLEOTIDE SEQUENCE [LARGE SCALE GENOMIC DNA]</scope>
    <source>
        <strain evidence="12 13">Wien I</strain>
    </source>
</reference>
<dbReference type="GO" id="GO:0019948">
    <property type="term" value="F:SUMO activating enzyme activity"/>
    <property type="evidence" value="ECO:0007669"/>
    <property type="project" value="TreeGrafter"/>
</dbReference>
<dbReference type="GO" id="GO:0031510">
    <property type="term" value="C:SUMO activating enzyme complex"/>
    <property type="evidence" value="ECO:0007669"/>
    <property type="project" value="TreeGrafter"/>
</dbReference>
<dbReference type="FunFam" id="3.50.50.80:FF:000001">
    <property type="entry name" value="ubiquitin-like modifier-activating enzyme 1"/>
    <property type="match status" value="1"/>
</dbReference>
<dbReference type="Gene3D" id="3.40.50.720">
    <property type="entry name" value="NAD(P)-binding Rossmann-like Domain"/>
    <property type="match status" value="1"/>
</dbReference>
<evidence type="ECO:0000256" key="8">
    <source>
        <dbReference type="ARBA" id="ARBA00022840"/>
    </source>
</evidence>
<dbReference type="InterPro" id="IPR042449">
    <property type="entry name" value="Ub-E1_IAD_1"/>
</dbReference>
<keyword evidence="6" id="KW-0547">Nucleotide-binding</keyword>
<dbReference type="Gene3D" id="1.10.10.2660">
    <property type="entry name" value="Ubiquitin-activating enzyme E1, SCCH domain"/>
    <property type="match status" value="1"/>
</dbReference>
<dbReference type="InterPro" id="IPR000011">
    <property type="entry name" value="UBQ/SUMO-activ_enz_E1-like"/>
</dbReference>
<dbReference type="Pfam" id="PF09358">
    <property type="entry name" value="E1_UFD"/>
    <property type="match status" value="1"/>
</dbReference>
<dbReference type="InterPro" id="IPR019572">
    <property type="entry name" value="UBA_E1_SCCH"/>
</dbReference>
<protein>
    <recommendedName>
        <fullName evidence="4">E1 ubiquitin-activating enzyme</fullName>
        <ecNumber evidence="4">6.2.1.45</ecNumber>
    </recommendedName>
</protein>
<evidence type="ECO:0000256" key="5">
    <source>
        <dbReference type="ARBA" id="ARBA00022598"/>
    </source>
</evidence>
<dbReference type="Pfam" id="PF16190">
    <property type="entry name" value="E1_FCCH"/>
    <property type="match status" value="1"/>
</dbReference>
<dbReference type="SMART" id="SM00985">
    <property type="entry name" value="UBA_e1_C"/>
    <property type="match status" value="1"/>
</dbReference>